<dbReference type="PRINTS" id="PR00039">
    <property type="entry name" value="HTHLYSR"/>
</dbReference>
<feature type="domain" description="HTH lysR-type" evidence="5">
    <location>
        <begin position="21"/>
        <end position="78"/>
    </location>
</feature>
<dbReference type="SUPFAM" id="SSF53850">
    <property type="entry name" value="Periplasmic binding protein-like II"/>
    <property type="match status" value="1"/>
</dbReference>
<dbReference type="Proteomes" id="UP000528945">
    <property type="component" value="Unassembled WGS sequence"/>
</dbReference>
<dbReference type="EMBL" id="JACIDB010000009">
    <property type="protein sequence ID" value="MBB3876920.1"/>
    <property type="molecule type" value="Genomic_DNA"/>
</dbReference>
<organism evidence="6 7">
    <name type="scientific">Sphingomonas aquatilis</name>
    <dbReference type="NCBI Taxonomy" id="93063"/>
    <lineage>
        <taxon>Bacteria</taxon>
        <taxon>Pseudomonadati</taxon>
        <taxon>Pseudomonadota</taxon>
        <taxon>Alphaproteobacteria</taxon>
        <taxon>Sphingomonadales</taxon>
        <taxon>Sphingomonadaceae</taxon>
        <taxon>Sphingomonas</taxon>
    </lineage>
</organism>
<accession>A0AAW3TYK4</accession>
<dbReference type="PANTHER" id="PTHR30427">
    <property type="entry name" value="TRANSCRIPTIONAL ACTIVATOR PROTEIN LYSR"/>
    <property type="match status" value="1"/>
</dbReference>
<dbReference type="InterPro" id="IPR005119">
    <property type="entry name" value="LysR_subst-bd"/>
</dbReference>
<dbReference type="PANTHER" id="PTHR30427:SF1">
    <property type="entry name" value="TRANSCRIPTIONAL ACTIVATOR PROTEIN LYSR"/>
    <property type="match status" value="1"/>
</dbReference>
<dbReference type="InterPro" id="IPR000847">
    <property type="entry name" value="LysR_HTH_N"/>
</dbReference>
<proteinExistence type="inferred from homology"/>
<dbReference type="GO" id="GO:0010628">
    <property type="term" value="P:positive regulation of gene expression"/>
    <property type="evidence" value="ECO:0007669"/>
    <property type="project" value="TreeGrafter"/>
</dbReference>
<reference evidence="6 7" key="1">
    <citation type="submission" date="2020-08" db="EMBL/GenBank/DDBJ databases">
        <title>Genomic Encyclopedia of Type Strains, Phase IV (KMG-IV): sequencing the most valuable type-strain genomes for metagenomic binning, comparative biology and taxonomic classification.</title>
        <authorList>
            <person name="Goeker M."/>
        </authorList>
    </citation>
    <scope>NUCLEOTIDE SEQUENCE [LARGE SCALE GENOMIC DNA]</scope>
    <source>
        <strain evidence="6 7">DSM 15581</strain>
    </source>
</reference>
<name>A0AAW3TYK4_9SPHN</name>
<dbReference type="Gene3D" id="1.10.10.10">
    <property type="entry name" value="Winged helix-like DNA-binding domain superfamily/Winged helix DNA-binding domain"/>
    <property type="match status" value="1"/>
</dbReference>
<keyword evidence="2" id="KW-0805">Transcription regulation</keyword>
<evidence type="ECO:0000256" key="2">
    <source>
        <dbReference type="ARBA" id="ARBA00023015"/>
    </source>
</evidence>
<dbReference type="GO" id="GO:0043565">
    <property type="term" value="F:sequence-specific DNA binding"/>
    <property type="evidence" value="ECO:0007669"/>
    <property type="project" value="TreeGrafter"/>
</dbReference>
<evidence type="ECO:0000256" key="1">
    <source>
        <dbReference type="ARBA" id="ARBA00009437"/>
    </source>
</evidence>
<protein>
    <submittedName>
        <fullName evidence="6">DNA-binding transcriptional LysR family regulator</fullName>
    </submittedName>
</protein>
<dbReference type="PROSITE" id="PS50931">
    <property type="entry name" value="HTH_LYSR"/>
    <property type="match status" value="1"/>
</dbReference>
<keyword evidence="7" id="KW-1185">Reference proteome</keyword>
<dbReference type="Pfam" id="PF03466">
    <property type="entry name" value="LysR_substrate"/>
    <property type="match status" value="1"/>
</dbReference>
<gene>
    <name evidence="6" type="ORF">GGR47_003184</name>
</gene>
<dbReference type="InterPro" id="IPR036388">
    <property type="entry name" value="WH-like_DNA-bd_sf"/>
</dbReference>
<dbReference type="GO" id="GO:0003700">
    <property type="term" value="F:DNA-binding transcription factor activity"/>
    <property type="evidence" value="ECO:0007669"/>
    <property type="project" value="InterPro"/>
</dbReference>
<dbReference type="GO" id="GO:0009089">
    <property type="term" value="P:lysine biosynthetic process via diaminopimelate"/>
    <property type="evidence" value="ECO:0007669"/>
    <property type="project" value="TreeGrafter"/>
</dbReference>
<evidence type="ECO:0000313" key="6">
    <source>
        <dbReference type="EMBL" id="MBB3876920.1"/>
    </source>
</evidence>
<comment type="caution">
    <text evidence="6">The sequence shown here is derived from an EMBL/GenBank/DDBJ whole genome shotgun (WGS) entry which is preliminary data.</text>
</comment>
<sequence length="314" mass="34112">MPRGSAGRWPNSLGFATLLSMNLRHIEIFHAVYVNGSVSAAARALNVSQPSVSKTLRHAESLLGFELFQRSNGRLLPTEDAHALFADVADIQERVRALREAGRNLRVGAGTTLRISALPSLALSVLPDAVARFLTRHPDVSFDLQTVHHDDLLRKLYERESDIAIASEPPRGVALSRSWLGEGELVVLYREQTIPDAPARIELSQLVDQPIISMKGSGPIGKLFGDEIDRLGLALNEVAVARTFYIAAALVQAGVGVAIVDNFTAAASISQGLSMRPLRPSVTFDVHAIHLLDRPPSALAAEFLTLLSEEIERR</sequence>
<comment type="similarity">
    <text evidence="1">Belongs to the LysR transcriptional regulatory family.</text>
</comment>
<dbReference type="SUPFAM" id="SSF46785">
    <property type="entry name" value="Winged helix' DNA-binding domain"/>
    <property type="match status" value="1"/>
</dbReference>
<keyword evidence="4" id="KW-0804">Transcription</keyword>
<evidence type="ECO:0000256" key="3">
    <source>
        <dbReference type="ARBA" id="ARBA00023125"/>
    </source>
</evidence>
<dbReference type="Pfam" id="PF00126">
    <property type="entry name" value="HTH_1"/>
    <property type="match status" value="1"/>
</dbReference>
<keyword evidence="3 6" id="KW-0238">DNA-binding</keyword>
<evidence type="ECO:0000259" key="5">
    <source>
        <dbReference type="PROSITE" id="PS50931"/>
    </source>
</evidence>
<dbReference type="AlphaFoldDB" id="A0AAW3TYK4"/>
<dbReference type="InterPro" id="IPR036390">
    <property type="entry name" value="WH_DNA-bd_sf"/>
</dbReference>
<dbReference type="Gene3D" id="3.40.190.290">
    <property type="match status" value="1"/>
</dbReference>
<evidence type="ECO:0000256" key="4">
    <source>
        <dbReference type="ARBA" id="ARBA00023163"/>
    </source>
</evidence>
<evidence type="ECO:0000313" key="7">
    <source>
        <dbReference type="Proteomes" id="UP000528945"/>
    </source>
</evidence>